<sequence>MLLLKRRKFVSSSQFHFHFPSRSPSSHRSPTSTCALHAADPYSPPSSDTAGDLSSLRLSLLGSLARRGLLSAACNVLERIITSSSSIEAAAALDYALSLGVPIDHGRILRSLVSAGQLLKADALFIHSAKETSPADPVLLNSMIECYCKLGKLSSAETYLEELFRIGHYPNARAYIASLRARCAEKKYVEAFNLFCTMAAQEGILPPLSIYNLMISSLCSIGCLDHARFMFDFMFNLGLQLTPRSYKCLVYGLSKHGRVLEAEDVCRKMESRDFWMDRALCTSLIYGYQKEGRMGLALKIFEKMKGMSCCEPDAYAYNTIIHGFLKLGYVDSARELFNQMVERGLERNVVTYSMMINWYGKNRRVERAMELMKEMNEFGIAPNLHCYTALVTSLSMERRLGKIDVACSLMEKMVSSGYDPSISTYNFLIRSICNDGRLDDVGSLVNLLVGVPSSLDAYSIKINALCKIGHVDLAVEQLDEMIHKGFKPSVSVYDSIIGSLCRAGRIKRADLIFNSMLNCGVPPDEVVYATLMKGYCVLGRAVRASQLFDQMMGRGLLPSSRAYSALINGLVKKNMFRSACHYIDRMLDDGFVPDTALYTMLVNQFSRKGEIGLALDIFDLMIRNQIEPDLIAYGSLISGLCRHKRDGGSILLARKLKTARCILFRLDSRGKFPTRMLQKQRLPSMSITEKVNFALGKVQDLINSGLVPDLHIYNGILNGLCIANRMEDVYDHITHMQDNDITPNQVTFTILMKFLIRSGDVDCAIRLFNQMNSDGYIPDKISYSTLINGFCLAGRVIEGASLGYGMQKRGLIPSKVIYDQLLQLLVSCYPSKPAIFLLEEMILHNHVPHSSNYNKLLWMLSSRTDLLEVGRVYNLVIKIGRVPDENTKRHMLETCYSQGEFSMAMNIEKNMLINNHQLLAS</sequence>
<dbReference type="PANTHER" id="PTHR47941">
    <property type="entry name" value="PENTATRICOPEPTIDE REPEAT-CONTAINING PROTEIN 3, MITOCHONDRIAL"/>
    <property type="match status" value="1"/>
</dbReference>
<feature type="repeat" description="PPR" evidence="3">
    <location>
        <begin position="524"/>
        <end position="558"/>
    </location>
</feature>
<dbReference type="Pfam" id="PF13812">
    <property type="entry name" value="PPR_3"/>
    <property type="match status" value="1"/>
</dbReference>
<keyword evidence="2" id="KW-0677">Repeat</keyword>
<dbReference type="PROSITE" id="PS51375">
    <property type="entry name" value="PPR"/>
    <property type="match status" value="15"/>
</dbReference>
<comment type="similarity">
    <text evidence="1">Belongs to the PPR family. P subfamily.</text>
</comment>
<dbReference type="EMBL" id="JBBWWR010000005">
    <property type="protein sequence ID" value="KAK8967025.1"/>
    <property type="molecule type" value="Genomic_DNA"/>
</dbReference>
<dbReference type="InterPro" id="IPR011990">
    <property type="entry name" value="TPR-like_helical_dom_sf"/>
</dbReference>
<evidence type="ECO:0000313" key="5">
    <source>
        <dbReference type="EMBL" id="KAK8967025.1"/>
    </source>
</evidence>
<dbReference type="Pfam" id="PF13041">
    <property type="entry name" value="PPR_2"/>
    <property type="match status" value="4"/>
</dbReference>
<feature type="repeat" description="PPR" evidence="3">
    <location>
        <begin position="709"/>
        <end position="743"/>
    </location>
</feature>
<feature type="repeat" description="PPR" evidence="3">
    <location>
        <begin position="277"/>
        <end position="311"/>
    </location>
</feature>
<dbReference type="Gene3D" id="1.25.40.10">
    <property type="entry name" value="Tetratricopeptide repeat domain"/>
    <property type="match status" value="7"/>
</dbReference>
<accession>A0ABR2MU96</accession>
<protein>
    <submittedName>
        <fullName evidence="5">Pentatricopeptide repeat-containing protein</fullName>
    </submittedName>
</protein>
<feature type="repeat" description="PPR" evidence="3">
    <location>
        <begin position="454"/>
        <end position="488"/>
    </location>
</feature>
<feature type="repeat" description="PPR" evidence="3">
    <location>
        <begin position="489"/>
        <end position="523"/>
    </location>
</feature>
<keyword evidence="6" id="KW-1185">Reference proteome</keyword>
<feature type="repeat" description="PPR" evidence="3">
    <location>
        <begin position="313"/>
        <end position="347"/>
    </location>
</feature>
<reference evidence="5 6" key="1">
    <citation type="journal article" date="2022" name="Nat. Plants">
        <title>Genomes of leafy and leafless Platanthera orchids illuminate the evolution of mycoheterotrophy.</title>
        <authorList>
            <person name="Li M.H."/>
            <person name="Liu K.W."/>
            <person name="Li Z."/>
            <person name="Lu H.C."/>
            <person name="Ye Q.L."/>
            <person name="Zhang D."/>
            <person name="Wang J.Y."/>
            <person name="Li Y.F."/>
            <person name="Zhong Z.M."/>
            <person name="Liu X."/>
            <person name="Yu X."/>
            <person name="Liu D.K."/>
            <person name="Tu X.D."/>
            <person name="Liu B."/>
            <person name="Hao Y."/>
            <person name="Liao X.Y."/>
            <person name="Jiang Y.T."/>
            <person name="Sun W.H."/>
            <person name="Chen J."/>
            <person name="Chen Y.Q."/>
            <person name="Ai Y."/>
            <person name="Zhai J.W."/>
            <person name="Wu S.S."/>
            <person name="Zhou Z."/>
            <person name="Hsiao Y.Y."/>
            <person name="Wu W.L."/>
            <person name="Chen Y.Y."/>
            <person name="Lin Y.F."/>
            <person name="Hsu J.L."/>
            <person name="Li C.Y."/>
            <person name="Wang Z.W."/>
            <person name="Zhao X."/>
            <person name="Zhong W.Y."/>
            <person name="Ma X.K."/>
            <person name="Ma L."/>
            <person name="Huang J."/>
            <person name="Chen G.Z."/>
            <person name="Huang M.Z."/>
            <person name="Huang L."/>
            <person name="Peng D.H."/>
            <person name="Luo Y.B."/>
            <person name="Zou S.Q."/>
            <person name="Chen S.P."/>
            <person name="Lan S."/>
            <person name="Tsai W.C."/>
            <person name="Van de Peer Y."/>
            <person name="Liu Z.J."/>
        </authorList>
    </citation>
    <scope>NUCLEOTIDE SEQUENCE [LARGE SCALE GENOMIC DNA]</scope>
    <source>
        <strain evidence="5">Lor288</strain>
    </source>
</reference>
<evidence type="ECO:0000256" key="4">
    <source>
        <dbReference type="SAM" id="MobiDB-lite"/>
    </source>
</evidence>
<feature type="compositionally biased region" description="Low complexity" evidence="4">
    <location>
        <begin position="19"/>
        <end position="33"/>
    </location>
</feature>
<feature type="repeat" description="PPR" evidence="3">
    <location>
        <begin position="207"/>
        <end position="241"/>
    </location>
</feature>
<feature type="repeat" description="PPR" evidence="3">
    <location>
        <begin position="744"/>
        <end position="778"/>
    </location>
</feature>
<feature type="repeat" description="PPR" evidence="3">
    <location>
        <begin position="559"/>
        <end position="593"/>
    </location>
</feature>
<organism evidence="5 6">
    <name type="scientific">Platanthera guangdongensis</name>
    <dbReference type="NCBI Taxonomy" id="2320717"/>
    <lineage>
        <taxon>Eukaryota</taxon>
        <taxon>Viridiplantae</taxon>
        <taxon>Streptophyta</taxon>
        <taxon>Embryophyta</taxon>
        <taxon>Tracheophyta</taxon>
        <taxon>Spermatophyta</taxon>
        <taxon>Magnoliopsida</taxon>
        <taxon>Liliopsida</taxon>
        <taxon>Asparagales</taxon>
        <taxon>Orchidaceae</taxon>
        <taxon>Orchidoideae</taxon>
        <taxon>Orchideae</taxon>
        <taxon>Orchidinae</taxon>
        <taxon>Platanthera</taxon>
    </lineage>
</organism>
<feature type="repeat" description="PPR" evidence="3">
    <location>
        <begin position="383"/>
        <end position="420"/>
    </location>
</feature>
<evidence type="ECO:0000313" key="6">
    <source>
        <dbReference type="Proteomes" id="UP001412067"/>
    </source>
</evidence>
<evidence type="ECO:0000256" key="1">
    <source>
        <dbReference type="ARBA" id="ARBA00007626"/>
    </source>
</evidence>
<dbReference type="Pfam" id="PF01535">
    <property type="entry name" value="PPR"/>
    <property type="match status" value="6"/>
</dbReference>
<comment type="caution">
    <text evidence="5">The sequence shown here is derived from an EMBL/GenBank/DDBJ whole genome shotgun (WGS) entry which is preliminary data.</text>
</comment>
<dbReference type="SUPFAM" id="SSF81901">
    <property type="entry name" value="HCP-like"/>
    <property type="match status" value="1"/>
</dbReference>
<proteinExistence type="inferred from homology"/>
<feature type="repeat" description="PPR" evidence="3">
    <location>
        <begin position="242"/>
        <end position="276"/>
    </location>
</feature>
<dbReference type="NCBIfam" id="TIGR00756">
    <property type="entry name" value="PPR"/>
    <property type="match status" value="13"/>
</dbReference>
<name>A0ABR2MU96_9ASPA</name>
<feature type="region of interest" description="Disordered" evidence="4">
    <location>
        <begin position="19"/>
        <end position="48"/>
    </location>
</feature>
<feature type="repeat" description="PPR" evidence="3">
    <location>
        <begin position="348"/>
        <end position="382"/>
    </location>
</feature>
<evidence type="ECO:0000256" key="3">
    <source>
        <dbReference type="PROSITE-ProRule" id="PRU00708"/>
    </source>
</evidence>
<evidence type="ECO:0000256" key="2">
    <source>
        <dbReference type="ARBA" id="ARBA00022737"/>
    </source>
</evidence>
<feature type="repeat" description="PPR" evidence="3">
    <location>
        <begin position="594"/>
        <end position="628"/>
    </location>
</feature>
<feature type="repeat" description="PPR" evidence="3">
    <location>
        <begin position="779"/>
        <end position="813"/>
    </location>
</feature>
<dbReference type="InterPro" id="IPR002885">
    <property type="entry name" value="PPR_rpt"/>
</dbReference>
<gene>
    <name evidence="5" type="primary">PCMP-H65</name>
    <name evidence="5" type="ORF">KSP40_PGU015437</name>
</gene>
<dbReference type="Proteomes" id="UP001412067">
    <property type="component" value="Unassembled WGS sequence"/>
</dbReference>
<feature type="repeat" description="PPR" evidence="3">
    <location>
        <begin position="136"/>
        <end position="170"/>
    </location>
</feature>